<dbReference type="AlphaFoldDB" id="A0A9X3DI06"/>
<keyword evidence="3" id="KW-1185">Reference proteome</keyword>
<feature type="transmembrane region" description="Helical" evidence="1">
    <location>
        <begin position="132"/>
        <end position="152"/>
    </location>
</feature>
<proteinExistence type="predicted"/>
<feature type="transmembrane region" description="Helical" evidence="1">
    <location>
        <begin position="69"/>
        <end position="84"/>
    </location>
</feature>
<gene>
    <name evidence="2" type="ORF">OQZ29_17160</name>
</gene>
<keyword evidence="1" id="KW-0812">Transmembrane</keyword>
<dbReference type="InterPro" id="IPR000462">
    <property type="entry name" value="CDP-OH_P_trans"/>
</dbReference>
<evidence type="ECO:0000256" key="1">
    <source>
        <dbReference type="SAM" id="Phobius"/>
    </source>
</evidence>
<dbReference type="Pfam" id="PF01066">
    <property type="entry name" value="CDP-OH_P_transf"/>
    <property type="match status" value="1"/>
</dbReference>
<evidence type="ECO:0000313" key="3">
    <source>
        <dbReference type="Proteomes" id="UP001142592"/>
    </source>
</evidence>
<feature type="transmembrane region" description="Helical" evidence="1">
    <location>
        <begin position="44"/>
        <end position="62"/>
    </location>
</feature>
<feature type="transmembrane region" description="Helical" evidence="1">
    <location>
        <begin position="104"/>
        <end position="125"/>
    </location>
</feature>
<organism evidence="2 3">
    <name type="scientific">Pedobacter agri</name>
    <dbReference type="NCBI Taxonomy" id="454586"/>
    <lineage>
        <taxon>Bacteria</taxon>
        <taxon>Pseudomonadati</taxon>
        <taxon>Bacteroidota</taxon>
        <taxon>Sphingobacteriia</taxon>
        <taxon>Sphingobacteriales</taxon>
        <taxon>Sphingobacteriaceae</taxon>
        <taxon>Pedobacter</taxon>
    </lineage>
</organism>
<dbReference type="Proteomes" id="UP001142592">
    <property type="component" value="Unassembled WGS sequence"/>
</dbReference>
<evidence type="ECO:0000313" key="2">
    <source>
        <dbReference type="EMBL" id="MCX3266490.1"/>
    </source>
</evidence>
<accession>A0A9X3DI06</accession>
<dbReference type="RefSeq" id="WP_010599500.1">
    <property type="nucleotide sequence ID" value="NZ_JAPJUH010000005.1"/>
</dbReference>
<dbReference type="InterPro" id="IPR043130">
    <property type="entry name" value="CDP-OH_PTrfase_TM_dom"/>
</dbReference>
<feature type="transmembrane region" description="Helical" evidence="1">
    <location>
        <begin position="172"/>
        <end position="205"/>
    </location>
</feature>
<dbReference type="GO" id="GO:0008654">
    <property type="term" value="P:phospholipid biosynthetic process"/>
    <property type="evidence" value="ECO:0007669"/>
    <property type="project" value="InterPro"/>
</dbReference>
<dbReference type="Gene3D" id="1.20.120.1760">
    <property type="match status" value="1"/>
</dbReference>
<sequence>MSDTHAQREKIFADRKRTNILRNGEQRFIHFLLKQMPEFVSPNILTGIGLLGSITVSVSFILAISSNKYFLLLGILGLFINWFGDSLDGRLAYYRQTPRKWYGFALDIIMDWASIVLIGLGYFYYAEAPAKVLAFFFVVFYGWSMIISLLRYKITDVYRIDSGIFGPTELRIIIAFILLLELLLAGSLLYSAILITITLLVVNILDTMELLRFGNERDRKDKMND</sequence>
<keyword evidence="1" id="KW-0472">Membrane</keyword>
<comment type="caution">
    <text evidence="2">The sequence shown here is derived from an EMBL/GenBank/DDBJ whole genome shotgun (WGS) entry which is preliminary data.</text>
</comment>
<reference evidence="2" key="1">
    <citation type="submission" date="2022-11" db="EMBL/GenBank/DDBJ databases">
        <authorList>
            <person name="Graham C."/>
            <person name="Newman J.D."/>
        </authorList>
    </citation>
    <scope>NUCLEOTIDE SEQUENCE</scope>
    <source>
        <strain evidence="2">DSM 19486</strain>
    </source>
</reference>
<dbReference type="GO" id="GO:0016020">
    <property type="term" value="C:membrane"/>
    <property type="evidence" value="ECO:0007669"/>
    <property type="project" value="InterPro"/>
</dbReference>
<protein>
    <submittedName>
        <fullName evidence="2">CDP-alcohol phosphatidyltransferase family protein</fullName>
    </submittedName>
</protein>
<name>A0A9X3DI06_9SPHI</name>
<dbReference type="GO" id="GO:0016780">
    <property type="term" value="F:phosphotransferase activity, for other substituted phosphate groups"/>
    <property type="evidence" value="ECO:0007669"/>
    <property type="project" value="InterPro"/>
</dbReference>
<dbReference type="EMBL" id="JAPJUH010000005">
    <property type="protein sequence ID" value="MCX3266490.1"/>
    <property type="molecule type" value="Genomic_DNA"/>
</dbReference>
<keyword evidence="1" id="KW-1133">Transmembrane helix</keyword>